<dbReference type="PANTHER" id="PTHR33446:SF2">
    <property type="entry name" value="PROTEIN TONB"/>
    <property type="match status" value="1"/>
</dbReference>
<dbReference type="Pfam" id="PF03544">
    <property type="entry name" value="TonB_C"/>
    <property type="match status" value="2"/>
</dbReference>
<evidence type="ECO:0000256" key="4">
    <source>
        <dbReference type="ARBA" id="ARBA00022475"/>
    </source>
</evidence>
<name>A0ABR8K0G8_9BACT</name>
<keyword evidence="5" id="KW-0997">Cell inner membrane</keyword>
<organism evidence="12 13">
    <name type="scientific">Hymenobacter armeniacus</name>
    <dbReference type="NCBI Taxonomy" id="2771358"/>
    <lineage>
        <taxon>Bacteria</taxon>
        <taxon>Pseudomonadati</taxon>
        <taxon>Bacteroidota</taxon>
        <taxon>Cytophagia</taxon>
        <taxon>Cytophagales</taxon>
        <taxon>Hymenobacteraceae</taxon>
        <taxon>Hymenobacter</taxon>
    </lineage>
</organism>
<evidence type="ECO:0000256" key="2">
    <source>
        <dbReference type="ARBA" id="ARBA00006555"/>
    </source>
</evidence>
<dbReference type="EMBL" id="JACXAC010000007">
    <property type="protein sequence ID" value="MBD2724525.1"/>
    <property type="molecule type" value="Genomic_DNA"/>
</dbReference>
<evidence type="ECO:0000256" key="8">
    <source>
        <dbReference type="ARBA" id="ARBA00022989"/>
    </source>
</evidence>
<comment type="caution">
    <text evidence="12">The sequence shown here is derived from an EMBL/GenBank/DDBJ whole genome shotgun (WGS) entry which is preliminary data.</text>
</comment>
<comment type="similarity">
    <text evidence="2">Belongs to the TonB family.</text>
</comment>
<protein>
    <submittedName>
        <fullName evidence="12">TonB family protein</fullName>
    </submittedName>
</protein>
<feature type="domain" description="TonB C-terminal" evidence="11">
    <location>
        <begin position="43"/>
        <end position="142"/>
    </location>
</feature>
<keyword evidence="7" id="KW-0653">Protein transport</keyword>
<evidence type="ECO:0000256" key="7">
    <source>
        <dbReference type="ARBA" id="ARBA00022927"/>
    </source>
</evidence>
<evidence type="ECO:0000256" key="9">
    <source>
        <dbReference type="ARBA" id="ARBA00023136"/>
    </source>
</evidence>
<sequence length="255" mass="26470">MKPTFWALLPFFAGLALGAPAAAQVSKSSAPVYEANDVTPCSFDVLTATELIQSRAVYPADFLKSGASGEVHVSFVLDAAGKTRDAQVMQYPGYEPADPVAAAAVLAAIKGLPKLQPALRAGKPVAVRMPLTIRYPNPEPSKMYSAGPNRVYQYAEQMPELPAGGGAGAIVAAAQKNLLYPEAARQAKVTGRVFVKFIIGADGVVRDVQVAKGLGSGCDEAAVAAVRQLPALKPGMQNGCPVAVAYTVPLTFAGQ</sequence>
<evidence type="ECO:0000256" key="5">
    <source>
        <dbReference type="ARBA" id="ARBA00022519"/>
    </source>
</evidence>
<comment type="subcellular location">
    <subcellularLocation>
        <location evidence="1">Cell inner membrane</location>
        <topology evidence="1">Single-pass membrane protein</topology>
        <orientation evidence="1">Periplasmic side</orientation>
    </subcellularLocation>
</comment>
<dbReference type="InterPro" id="IPR003538">
    <property type="entry name" value="TonB"/>
</dbReference>
<dbReference type="PROSITE" id="PS52015">
    <property type="entry name" value="TONB_CTD"/>
    <property type="match status" value="2"/>
</dbReference>
<evidence type="ECO:0000256" key="3">
    <source>
        <dbReference type="ARBA" id="ARBA00022448"/>
    </source>
</evidence>
<keyword evidence="3" id="KW-0813">Transport</keyword>
<keyword evidence="9" id="KW-0472">Membrane</keyword>
<dbReference type="InterPro" id="IPR051045">
    <property type="entry name" value="TonB-dependent_transducer"/>
</dbReference>
<dbReference type="SUPFAM" id="SSF74653">
    <property type="entry name" value="TolA/TonB C-terminal domain"/>
    <property type="match status" value="2"/>
</dbReference>
<dbReference type="InterPro" id="IPR006260">
    <property type="entry name" value="TonB/TolA_C"/>
</dbReference>
<dbReference type="PANTHER" id="PTHR33446">
    <property type="entry name" value="PROTEIN TONB-RELATED"/>
    <property type="match status" value="1"/>
</dbReference>
<feature type="signal peptide" evidence="10">
    <location>
        <begin position="1"/>
        <end position="21"/>
    </location>
</feature>
<accession>A0ABR8K0G8</accession>
<feature type="domain" description="TonB C-terminal" evidence="11">
    <location>
        <begin position="165"/>
        <end position="255"/>
    </location>
</feature>
<evidence type="ECO:0000256" key="10">
    <source>
        <dbReference type="SAM" id="SignalP"/>
    </source>
</evidence>
<feature type="chain" id="PRO_5045518536" evidence="10">
    <location>
        <begin position="22"/>
        <end position="255"/>
    </location>
</feature>
<evidence type="ECO:0000259" key="11">
    <source>
        <dbReference type="PROSITE" id="PS52015"/>
    </source>
</evidence>
<gene>
    <name evidence="12" type="ORF">IC234_20520</name>
</gene>
<dbReference type="Proteomes" id="UP000606003">
    <property type="component" value="Unassembled WGS sequence"/>
</dbReference>
<dbReference type="PRINTS" id="PR01374">
    <property type="entry name" value="TONBPROTEIN"/>
</dbReference>
<dbReference type="RefSeq" id="WP_190928416.1">
    <property type="nucleotide sequence ID" value="NZ_JACXAC010000007.1"/>
</dbReference>
<dbReference type="InterPro" id="IPR037682">
    <property type="entry name" value="TonB_C"/>
</dbReference>
<keyword evidence="10" id="KW-0732">Signal</keyword>
<keyword evidence="13" id="KW-1185">Reference proteome</keyword>
<evidence type="ECO:0000313" key="13">
    <source>
        <dbReference type="Proteomes" id="UP000606003"/>
    </source>
</evidence>
<keyword evidence="8" id="KW-1133">Transmembrane helix</keyword>
<evidence type="ECO:0000256" key="6">
    <source>
        <dbReference type="ARBA" id="ARBA00022692"/>
    </source>
</evidence>
<evidence type="ECO:0000313" key="12">
    <source>
        <dbReference type="EMBL" id="MBD2724525.1"/>
    </source>
</evidence>
<keyword evidence="6" id="KW-0812">Transmembrane</keyword>
<proteinExistence type="inferred from homology"/>
<keyword evidence="4" id="KW-1003">Cell membrane</keyword>
<evidence type="ECO:0000256" key="1">
    <source>
        <dbReference type="ARBA" id="ARBA00004383"/>
    </source>
</evidence>
<reference evidence="12 13" key="1">
    <citation type="submission" date="2020-09" db="EMBL/GenBank/DDBJ databases">
        <authorList>
            <person name="Kim M.K."/>
        </authorList>
    </citation>
    <scope>NUCLEOTIDE SEQUENCE [LARGE SCALE GENOMIC DNA]</scope>
    <source>
        <strain evidence="12 13">BT189</strain>
    </source>
</reference>
<dbReference type="NCBIfam" id="TIGR01352">
    <property type="entry name" value="tonB_Cterm"/>
    <property type="match status" value="2"/>
</dbReference>
<dbReference type="Gene3D" id="3.30.1150.10">
    <property type="match status" value="2"/>
</dbReference>